<keyword evidence="6" id="KW-0540">Nuclease</keyword>
<comment type="caution">
    <text evidence="6">The sequence shown here is derived from an EMBL/GenBank/DDBJ whole genome shotgun (WGS) entry which is preliminary data.</text>
</comment>
<dbReference type="GO" id="GO:0003677">
    <property type="term" value="F:DNA binding"/>
    <property type="evidence" value="ECO:0007669"/>
    <property type="project" value="UniProtKB-KW"/>
</dbReference>
<keyword evidence="3" id="KW-0238">DNA-binding</keyword>
<proteinExistence type="inferred from homology"/>
<dbReference type="SUPFAM" id="SSF116734">
    <property type="entry name" value="DNA methylase specificity domain"/>
    <property type="match status" value="1"/>
</dbReference>
<keyword evidence="6" id="KW-0255">Endonuclease</keyword>
<evidence type="ECO:0000256" key="4">
    <source>
        <dbReference type="SAM" id="Coils"/>
    </source>
</evidence>
<evidence type="ECO:0000259" key="5">
    <source>
        <dbReference type="Pfam" id="PF01420"/>
    </source>
</evidence>
<dbReference type="InterPro" id="IPR044946">
    <property type="entry name" value="Restrct_endonuc_typeI_TRD_sf"/>
</dbReference>
<keyword evidence="2" id="KW-0680">Restriction system</keyword>
<keyword evidence="4" id="KW-0175">Coiled coil</keyword>
<name>A0A832I9R3_9THEM</name>
<dbReference type="AlphaFoldDB" id="A0A832I9R3"/>
<dbReference type="PANTHER" id="PTHR43140:SF1">
    <property type="entry name" value="TYPE I RESTRICTION ENZYME ECOKI SPECIFICITY SUBUNIT"/>
    <property type="match status" value="1"/>
</dbReference>
<evidence type="ECO:0000256" key="2">
    <source>
        <dbReference type="ARBA" id="ARBA00022747"/>
    </source>
</evidence>
<reference evidence="6" key="1">
    <citation type="journal article" date="2020" name="mSystems">
        <title>Genome- and Community-Level Interaction Insights into Carbon Utilization and Element Cycling Functions of Hydrothermarchaeota in Hydrothermal Sediment.</title>
        <authorList>
            <person name="Zhou Z."/>
            <person name="Liu Y."/>
            <person name="Xu W."/>
            <person name="Pan J."/>
            <person name="Luo Z.H."/>
            <person name="Li M."/>
        </authorList>
    </citation>
    <scope>NUCLEOTIDE SEQUENCE [LARGE SCALE GENOMIC DNA]</scope>
    <source>
        <strain evidence="6">SpSt-86</strain>
    </source>
</reference>
<dbReference type="GO" id="GO:0009307">
    <property type="term" value="P:DNA restriction-modification system"/>
    <property type="evidence" value="ECO:0007669"/>
    <property type="project" value="UniProtKB-KW"/>
</dbReference>
<dbReference type="PANTHER" id="PTHR43140">
    <property type="entry name" value="TYPE-1 RESTRICTION ENZYME ECOKI SPECIFICITY PROTEIN"/>
    <property type="match status" value="1"/>
</dbReference>
<organism evidence="6">
    <name type="scientific">Pseudothermotoga hypogea</name>
    <dbReference type="NCBI Taxonomy" id="57487"/>
    <lineage>
        <taxon>Bacteria</taxon>
        <taxon>Thermotogati</taxon>
        <taxon>Thermotogota</taxon>
        <taxon>Thermotogae</taxon>
        <taxon>Thermotogales</taxon>
        <taxon>Thermotogaceae</taxon>
        <taxon>Pseudothermotoga</taxon>
    </lineage>
</organism>
<evidence type="ECO:0000256" key="3">
    <source>
        <dbReference type="ARBA" id="ARBA00023125"/>
    </source>
</evidence>
<gene>
    <name evidence="6" type="ORF">ENW55_03480</name>
</gene>
<accession>A0A832I9R3</accession>
<dbReference type="InterPro" id="IPR051212">
    <property type="entry name" value="Type-I_RE_S_subunit"/>
</dbReference>
<dbReference type="GO" id="GO:0004519">
    <property type="term" value="F:endonuclease activity"/>
    <property type="evidence" value="ECO:0007669"/>
    <property type="project" value="UniProtKB-KW"/>
</dbReference>
<feature type="coiled-coil region" evidence="4">
    <location>
        <begin position="165"/>
        <end position="202"/>
    </location>
</feature>
<evidence type="ECO:0000313" key="6">
    <source>
        <dbReference type="EMBL" id="HGZ79027.1"/>
    </source>
</evidence>
<keyword evidence="6" id="KW-0378">Hydrolase</keyword>
<dbReference type="InterPro" id="IPR000055">
    <property type="entry name" value="Restrct_endonuc_typeI_TRD"/>
</dbReference>
<sequence length="209" mass="23853">MNEGPYKLPEGWRWVRLGEVCDYKSGVWAQADPDGIPVLRSTDFLPDGSLSYGTAIRLALSEKQLRKSILQPGDILLERSGGGPNKPVGRVAYFQGQGTYCFGNFITCLRVSRADVEPKFLFYYLFHFHISGRTEPLQTQTTNIRNLRFNEYLAITIPLPPLEEQKRIVAHLQEVQEKIKALKEAQDQTEEKLKRLEQAILNKAFRGEL</sequence>
<dbReference type="Gene3D" id="3.90.220.20">
    <property type="entry name" value="DNA methylase specificity domains"/>
    <property type="match status" value="1"/>
</dbReference>
<feature type="domain" description="Type I restriction modification DNA specificity" evidence="5">
    <location>
        <begin position="9"/>
        <end position="185"/>
    </location>
</feature>
<protein>
    <submittedName>
        <fullName evidence="6">Restriction endonuclease subunit S</fullName>
    </submittedName>
</protein>
<dbReference type="EMBL" id="DTKQ01000027">
    <property type="protein sequence ID" value="HGZ79027.1"/>
    <property type="molecule type" value="Genomic_DNA"/>
</dbReference>
<evidence type="ECO:0000256" key="1">
    <source>
        <dbReference type="ARBA" id="ARBA00010923"/>
    </source>
</evidence>
<comment type="similarity">
    <text evidence="1">Belongs to the type-I restriction system S methylase family.</text>
</comment>
<dbReference type="Pfam" id="PF01420">
    <property type="entry name" value="Methylase_S"/>
    <property type="match status" value="1"/>
</dbReference>